<feature type="region of interest" description="Disordered" evidence="3">
    <location>
        <begin position="25"/>
        <end position="51"/>
    </location>
</feature>
<keyword evidence="6" id="KW-0449">Lipoprotein</keyword>
<dbReference type="EMBL" id="AP022314">
    <property type="protein sequence ID" value="BBU22530.1"/>
    <property type="molecule type" value="Genomic_DNA"/>
</dbReference>
<evidence type="ECO:0000313" key="7">
    <source>
        <dbReference type="Proteomes" id="UP000464624"/>
    </source>
</evidence>
<dbReference type="KEGG" id="mxe:MYXE_23200"/>
<feature type="compositionally biased region" description="Low complexity" evidence="3">
    <location>
        <begin position="30"/>
        <end position="43"/>
    </location>
</feature>
<dbReference type="AlphaFoldDB" id="A0AAD1H1I3"/>
<evidence type="ECO:0000256" key="4">
    <source>
        <dbReference type="SAM" id="SignalP"/>
    </source>
</evidence>
<feature type="domain" description="Low molecular weight antigen MTB12-like C-terminal" evidence="5">
    <location>
        <begin position="54"/>
        <end position="171"/>
    </location>
</feature>
<dbReference type="Proteomes" id="UP000464624">
    <property type="component" value="Chromosome"/>
</dbReference>
<protein>
    <submittedName>
        <fullName evidence="6">Lipoprotein LppK</fullName>
    </submittedName>
</protein>
<dbReference type="Pfam" id="PF26580">
    <property type="entry name" value="Mtb12_C"/>
    <property type="match status" value="1"/>
</dbReference>
<sequence length="180" mass="18454">MRSQLSTALSAATVVAALGLSGCAHGERGSAPPSQAVPSSQPLAPTPMPVQVAPLPPPEALTDVLYRLADPAVPGNQKLSLVESATPDNVAALDKFPTALIDGGYAPVTFNATDIAWSDKHPADVVATVNVSSPKRDAAGFSFPMEFKPYQGGWQLSQQTADMLLGLGNSPPGTSPTPTP</sequence>
<organism evidence="6 7">
    <name type="scientific">Mycobacterium xenopi</name>
    <dbReference type="NCBI Taxonomy" id="1789"/>
    <lineage>
        <taxon>Bacteria</taxon>
        <taxon>Bacillati</taxon>
        <taxon>Actinomycetota</taxon>
        <taxon>Actinomycetes</taxon>
        <taxon>Mycobacteriales</taxon>
        <taxon>Mycobacteriaceae</taxon>
        <taxon>Mycobacterium</taxon>
    </lineage>
</organism>
<evidence type="ECO:0000256" key="1">
    <source>
        <dbReference type="ARBA" id="ARBA00022729"/>
    </source>
</evidence>
<dbReference type="RefSeq" id="WP_003918986.1">
    <property type="nucleotide sequence ID" value="NZ_AP022314.1"/>
</dbReference>
<evidence type="ECO:0000256" key="2">
    <source>
        <dbReference type="ARBA" id="ARBA00093774"/>
    </source>
</evidence>
<keyword evidence="1 4" id="KW-0732">Signal</keyword>
<dbReference type="InterPro" id="IPR058644">
    <property type="entry name" value="Mtb12-like_C"/>
</dbReference>
<proteinExistence type="inferred from homology"/>
<name>A0AAD1H1I3_MYCXE</name>
<gene>
    <name evidence="6" type="primary">lppK</name>
    <name evidence="6" type="ORF">MYXE_23200</name>
</gene>
<dbReference type="PROSITE" id="PS51257">
    <property type="entry name" value="PROKAR_LIPOPROTEIN"/>
    <property type="match status" value="1"/>
</dbReference>
<evidence type="ECO:0000313" key="6">
    <source>
        <dbReference type="EMBL" id="BBU22530.1"/>
    </source>
</evidence>
<feature type="chain" id="PRO_5042229534" evidence="4">
    <location>
        <begin position="27"/>
        <end position="180"/>
    </location>
</feature>
<reference evidence="6 7" key="1">
    <citation type="submission" date="2019-12" db="EMBL/GenBank/DDBJ databases">
        <title>Complete genome sequence of Mycolicibacterium xenopi str. JCM15661T.</title>
        <authorList>
            <person name="Yoshida M."/>
            <person name="Fukano H."/>
            <person name="Asakura T."/>
            <person name="Hoshino Y."/>
        </authorList>
    </citation>
    <scope>NUCLEOTIDE SEQUENCE [LARGE SCALE GENOMIC DNA]</scope>
    <source>
        <strain evidence="6 7">JCM 15661T</strain>
    </source>
</reference>
<evidence type="ECO:0000259" key="5">
    <source>
        <dbReference type="Pfam" id="PF26580"/>
    </source>
</evidence>
<evidence type="ECO:0000256" key="3">
    <source>
        <dbReference type="SAM" id="MobiDB-lite"/>
    </source>
</evidence>
<comment type="similarity">
    <text evidence="2">Belongs to the MTB12 family.</text>
</comment>
<accession>A0AAD1H1I3</accession>
<feature type="signal peptide" evidence="4">
    <location>
        <begin position="1"/>
        <end position="26"/>
    </location>
</feature>